<evidence type="ECO:0000256" key="1">
    <source>
        <dbReference type="SAM" id="MobiDB-lite"/>
    </source>
</evidence>
<gene>
    <name evidence="3" type="ORF">AMATHDRAFT_71727</name>
</gene>
<accession>A0A2A9N6P1</accession>
<evidence type="ECO:0000313" key="4">
    <source>
        <dbReference type="Proteomes" id="UP000242287"/>
    </source>
</evidence>
<feature type="transmembrane region" description="Helical" evidence="2">
    <location>
        <begin position="242"/>
        <end position="264"/>
    </location>
</feature>
<feature type="region of interest" description="Disordered" evidence="1">
    <location>
        <begin position="286"/>
        <end position="322"/>
    </location>
</feature>
<proteinExistence type="predicted"/>
<feature type="transmembrane region" description="Helical" evidence="2">
    <location>
        <begin position="172"/>
        <end position="193"/>
    </location>
</feature>
<dbReference type="EMBL" id="KZ302397">
    <property type="protein sequence ID" value="PFH45409.1"/>
    <property type="molecule type" value="Genomic_DNA"/>
</dbReference>
<protein>
    <recommendedName>
        <fullName evidence="5">FAR-17a/AIG1-like protein</fullName>
    </recommendedName>
</protein>
<feature type="transmembrane region" description="Helical" evidence="2">
    <location>
        <begin position="62"/>
        <end position="82"/>
    </location>
</feature>
<keyword evidence="4" id="KW-1185">Reference proteome</keyword>
<keyword evidence="2" id="KW-1133">Transmembrane helix</keyword>
<keyword evidence="2" id="KW-0472">Membrane</keyword>
<name>A0A2A9N6P1_9AGAR</name>
<organism evidence="3 4">
    <name type="scientific">Amanita thiersii Skay4041</name>
    <dbReference type="NCBI Taxonomy" id="703135"/>
    <lineage>
        <taxon>Eukaryota</taxon>
        <taxon>Fungi</taxon>
        <taxon>Dikarya</taxon>
        <taxon>Basidiomycota</taxon>
        <taxon>Agaricomycotina</taxon>
        <taxon>Agaricomycetes</taxon>
        <taxon>Agaricomycetidae</taxon>
        <taxon>Agaricales</taxon>
        <taxon>Pluteineae</taxon>
        <taxon>Amanitaceae</taxon>
        <taxon>Amanita</taxon>
    </lineage>
</organism>
<feature type="transmembrane region" description="Helical" evidence="2">
    <location>
        <begin position="139"/>
        <end position="160"/>
    </location>
</feature>
<dbReference type="OrthoDB" id="419711at2759"/>
<dbReference type="GO" id="GO:0016020">
    <property type="term" value="C:membrane"/>
    <property type="evidence" value="ECO:0007669"/>
    <property type="project" value="TreeGrafter"/>
</dbReference>
<dbReference type="Proteomes" id="UP000242287">
    <property type="component" value="Unassembled WGS sequence"/>
</dbReference>
<sequence>MGLAHAHQGGGEIGIDEAEAGGTGGGRVNCMLRQLGLAPKGTRFDSTCTYVTSPFVSTGTLAYVRLFLGFYTLITLVFTLAWDSIRDGDGDGFFSYFTHLSYIGLCAYLWAAGVQTYVYATRGVYLLQRWPRALQYFHVLLYATVATFPIVVTAVFWALLASPNTFKSTYSAWSNISVHILNTVFALIELFLTNVPPMPWLHLPACVLMLAGYLGVAYITHKTQGFYTYSFLDPAKQGPGKLAGYIVGIAVGECVVYAIVYGLVLAKVKLVQRYWCCLMPASPQQTQHLNRGRGEEGGDTRESEERKEGFEEWEEVGRPERV</sequence>
<evidence type="ECO:0000256" key="2">
    <source>
        <dbReference type="SAM" id="Phobius"/>
    </source>
</evidence>
<keyword evidence="2" id="KW-0812">Transmembrane</keyword>
<dbReference type="PANTHER" id="PTHR12242:SF1">
    <property type="entry name" value="MYND-TYPE DOMAIN-CONTAINING PROTEIN"/>
    <property type="match status" value="1"/>
</dbReference>
<evidence type="ECO:0000313" key="3">
    <source>
        <dbReference type="EMBL" id="PFH45409.1"/>
    </source>
</evidence>
<feature type="transmembrane region" description="Helical" evidence="2">
    <location>
        <begin position="200"/>
        <end position="220"/>
    </location>
</feature>
<feature type="compositionally biased region" description="Basic and acidic residues" evidence="1">
    <location>
        <begin position="292"/>
        <end position="322"/>
    </location>
</feature>
<evidence type="ECO:0008006" key="5">
    <source>
        <dbReference type="Google" id="ProtNLM"/>
    </source>
</evidence>
<dbReference type="STRING" id="703135.A0A2A9N6P1"/>
<dbReference type="AlphaFoldDB" id="A0A2A9N6P1"/>
<dbReference type="PANTHER" id="PTHR12242">
    <property type="entry name" value="OS02G0130600 PROTEIN-RELATED"/>
    <property type="match status" value="1"/>
</dbReference>
<reference evidence="3 4" key="1">
    <citation type="submission" date="2014-02" db="EMBL/GenBank/DDBJ databases">
        <title>Transposable element dynamics among asymbiotic and ectomycorrhizal Amanita fungi.</title>
        <authorList>
            <consortium name="DOE Joint Genome Institute"/>
            <person name="Hess J."/>
            <person name="Skrede I."/>
            <person name="Wolfe B."/>
            <person name="LaButti K."/>
            <person name="Ohm R.A."/>
            <person name="Grigoriev I.V."/>
            <person name="Pringle A."/>
        </authorList>
    </citation>
    <scope>NUCLEOTIDE SEQUENCE [LARGE SCALE GENOMIC DNA]</scope>
    <source>
        <strain evidence="3 4">SKay4041</strain>
    </source>
</reference>
<feature type="transmembrane region" description="Helical" evidence="2">
    <location>
        <begin position="102"/>
        <end position="127"/>
    </location>
</feature>